<dbReference type="InterPro" id="IPR005237">
    <property type="entry name" value="MJ0570"/>
</dbReference>
<keyword evidence="3" id="KW-1185">Reference proteome</keyword>
<protein>
    <submittedName>
        <fullName evidence="2">ATP-binding protein</fullName>
    </submittedName>
</protein>
<dbReference type="PANTHER" id="PTHR12196">
    <property type="entry name" value="DOMAIN OF UNKNOWN FUNCTION 71 DUF71 -CONTAINING PROTEIN"/>
    <property type="match status" value="1"/>
</dbReference>
<dbReference type="PIRSF" id="PIRSF039123">
    <property type="entry name" value="Diphthamide_synthase"/>
    <property type="match status" value="1"/>
</dbReference>
<dbReference type="EMBL" id="CP011266">
    <property type="protein sequence ID" value="ALT68696.1"/>
    <property type="molecule type" value="Genomic_DNA"/>
</dbReference>
<dbReference type="PATRIC" id="fig|230361.4.peg.935"/>
<feature type="domain" description="Diphthamide synthase" evidence="1">
    <location>
        <begin position="1"/>
        <end position="221"/>
    </location>
</feature>
<organism evidence="2 3">
    <name type="scientific">Methanobrevibacter millerae</name>
    <dbReference type="NCBI Taxonomy" id="230361"/>
    <lineage>
        <taxon>Archaea</taxon>
        <taxon>Methanobacteriati</taxon>
        <taxon>Methanobacteriota</taxon>
        <taxon>Methanomada group</taxon>
        <taxon>Methanobacteria</taxon>
        <taxon>Methanobacteriales</taxon>
        <taxon>Methanobacteriaceae</taxon>
        <taxon>Methanobrevibacter</taxon>
    </lineage>
</organism>
<dbReference type="CDD" id="cd01994">
    <property type="entry name" value="AANH_PF0828-like"/>
    <property type="match status" value="1"/>
</dbReference>
<accession>A0A0U3E8S4</accession>
<dbReference type="Gene3D" id="3.90.1490.10">
    <property type="entry name" value="putative n-type atp pyrophosphatase, domain 2"/>
    <property type="match status" value="1"/>
</dbReference>
<dbReference type="NCBIfam" id="TIGR00290">
    <property type="entry name" value="MJ0570_dom"/>
    <property type="match status" value="1"/>
</dbReference>
<evidence type="ECO:0000313" key="2">
    <source>
        <dbReference type="EMBL" id="ALT68696.1"/>
    </source>
</evidence>
<dbReference type="NCBIfam" id="TIGR03679">
    <property type="entry name" value="arCOG00187"/>
    <property type="match status" value="1"/>
</dbReference>
<dbReference type="GO" id="GO:0005524">
    <property type="term" value="F:ATP binding"/>
    <property type="evidence" value="ECO:0007669"/>
    <property type="project" value="UniProtKB-KW"/>
</dbReference>
<dbReference type="KEGG" id="mmil:sm9_0907"/>
<dbReference type="Proteomes" id="UP000067738">
    <property type="component" value="Chromosome"/>
</dbReference>
<evidence type="ECO:0000259" key="1">
    <source>
        <dbReference type="Pfam" id="PF01902"/>
    </source>
</evidence>
<gene>
    <name evidence="2" type="ORF">sm9_0907</name>
</gene>
<proteinExistence type="predicted"/>
<sequence length="226" mass="25226">MKAAVLFSGGKDSTMAVYNALENGDDVSYLLAVKSANDESYMFHVPNIHLTDLLSEAMDIPIITVETDGIKEAELEDLKDGFEKLKSLGVEAIYTGALYSTYQKSRIEKLAAEVGIEAISPYWHVDELEYMRMIVSLGFEVIISGVAAYGLDEKWLGRKIDDECIDDLVKLNQKIGLNLAFEGGEAETLVLDGPIFKKRVKILDYKKEWNVDSGLYIIEDAILEEK</sequence>
<dbReference type="InterPro" id="IPR030662">
    <property type="entry name" value="DPH6/MJ0570"/>
</dbReference>
<keyword evidence="2" id="KW-0067">ATP-binding</keyword>
<dbReference type="AlphaFoldDB" id="A0A0U3E8S4"/>
<dbReference type="RefSeq" id="WP_058738999.1">
    <property type="nucleotide sequence ID" value="NZ_CP011266.1"/>
</dbReference>
<evidence type="ECO:0000313" key="3">
    <source>
        <dbReference type="Proteomes" id="UP000067738"/>
    </source>
</evidence>
<dbReference type="GO" id="GO:0017183">
    <property type="term" value="P:protein histidyl modification to diphthamide"/>
    <property type="evidence" value="ECO:0007669"/>
    <property type="project" value="TreeGrafter"/>
</dbReference>
<keyword evidence="2" id="KW-0547">Nucleotide-binding</keyword>
<dbReference type="NCBIfam" id="TIGR00289">
    <property type="entry name" value="TIGR00289 family protein"/>
    <property type="match status" value="1"/>
</dbReference>
<dbReference type="GO" id="GO:0017178">
    <property type="term" value="F:diphthine-ammonia ligase activity"/>
    <property type="evidence" value="ECO:0007669"/>
    <property type="project" value="TreeGrafter"/>
</dbReference>
<reference evidence="2 3" key="1">
    <citation type="submission" date="2015-04" db="EMBL/GenBank/DDBJ databases">
        <title>The complete genome sequence of the rumen methanogen Methanobrevibacter millerae SM9.</title>
        <authorList>
            <person name="Leahy S.C."/>
            <person name="Kelly W.J."/>
            <person name="Pacheco D.M."/>
            <person name="Li D."/>
            <person name="Altermann E."/>
            <person name="Attwood G.T."/>
        </authorList>
    </citation>
    <scope>NUCLEOTIDE SEQUENCE [LARGE SCALE GENOMIC DNA]</scope>
    <source>
        <strain evidence="2 3">SM9</strain>
    </source>
</reference>
<dbReference type="Pfam" id="PF01902">
    <property type="entry name" value="Diphthami_syn_2"/>
    <property type="match status" value="1"/>
</dbReference>
<dbReference type="OrthoDB" id="372052at2157"/>
<dbReference type="Gene3D" id="3.40.50.620">
    <property type="entry name" value="HUPs"/>
    <property type="match status" value="1"/>
</dbReference>
<dbReference type="GeneID" id="26735876"/>
<dbReference type="InterPro" id="IPR002761">
    <property type="entry name" value="Diphthami_syn_dom"/>
</dbReference>
<dbReference type="InterPro" id="IPR022427">
    <property type="entry name" value="MJ0570_ATP-bd"/>
</dbReference>
<dbReference type="PANTHER" id="PTHR12196:SF2">
    <property type="entry name" value="DIPHTHINE--AMMONIA LIGASE"/>
    <property type="match status" value="1"/>
</dbReference>
<dbReference type="SUPFAM" id="SSF52402">
    <property type="entry name" value="Adenine nucleotide alpha hydrolases-like"/>
    <property type="match status" value="1"/>
</dbReference>
<name>A0A0U3E8S4_9EURY</name>
<dbReference type="InterPro" id="IPR014729">
    <property type="entry name" value="Rossmann-like_a/b/a_fold"/>
</dbReference>